<proteinExistence type="predicted"/>
<dbReference type="RefSeq" id="WP_080176414.1">
    <property type="nucleotide sequence ID" value="NZ_AP024858.1"/>
</dbReference>
<protein>
    <submittedName>
        <fullName evidence="1">Uncharacterized protein</fullName>
    </submittedName>
</protein>
<sequence>MGKKSRLKKEQRELKQIEQANSEVISKLVSIDGYNNPIYRFFPEKWQAEALCQGKVWISTLETCRSYEDPLQGDSEEATQIYKSGHIVGGSSDSNFVEMASRCGIAIGDNCTNITISNGTNTQKLPDAFVLCTTREFKPESLSDTFGSYCVQISNPVEFFKRSSIELNKYIEIKEGGMGLVQYKDRIYTGLETPPGPIGFVKPSDIYSTQKEFRMLWIPTKQSAIKPFLLKCPEIAELCNIVE</sequence>
<dbReference type="Proteomes" id="UP000191116">
    <property type="component" value="Unassembled WGS sequence"/>
</dbReference>
<evidence type="ECO:0000313" key="2">
    <source>
        <dbReference type="Proteomes" id="UP000191116"/>
    </source>
</evidence>
<accession>A0A1T4UUN6</accession>
<dbReference type="OrthoDB" id="7033026at2"/>
<gene>
    <name evidence="1" type="ORF">CZ814_03741</name>
</gene>
<organism evidence="1 2">
    <name type="scientific">Photobacterium toruni</name>
    <dbReference type="NCBI Taxonomy" id="1935446"/>
    <lineage>
        <taxon>Bacteria</taxon>
        <taxon>Pseudomonadati</taxon>
        <taxon>Pseudomonadota</taxon>
        <taxon>Gammaproteobacteria</taxon>
        <taxon>Vibrionales</taxon>
        <taxon>Vibrionaceae</taxon>
        <taxon>Photobacterium</taxon>
    </lineage>
</organism>
<dbReference type="AlphaFoldDB" id="A0A1T4UUN6"/>
<name>A0A1T4UUN6_9GAMM</name>
<dbReference type="EMBL" id="FUWP01000034">
    <property type="protein sequence ID" value="SKA56374.1"/>
    <property type="molecule type" value="Genomic_DNA"/>
</dbReference>
<reference evidence="1 2" key="1">
    <citation type="submission" date="2017-02" db="EMBL/GenBank/DDBJ databases">
        <authorList>
            <person name="Peterson S.W."/>
        </authorList>
    </citation>
    <scope>NUCLEOTIDE SEQUENCE [LARGE SCALE GENOMIC DNA]</scope>
    <source>
        <strain evidence="1 2">CECT 9189</strain>
    </source>
</reference>
<evidence type="ECO:0000313" key="1">
    <source>
        <dbReference type="EMBL" id="SKA56374.1"/>
    </source>
</evidence>